<sequence>MSHHPSPLWKTHPTIVVSSSRTDRIYQGGPESDRTLVVHPAVGNTPPQFLLERNTVYIGIQVFEHRKQAKALPSLIVVDDHWEAVRHSWPDPRCSDIPQSYTRRTIDNDVRLCASEIGLLNACFLKVPTCTVPGDGNCRSEAFRDMCRGFIAITAGADAPTGSELASFTGWDYLRRAFRMLGRQGLMRPDNDRAITAMKDYATQAFEAMLPIILSSSGTYQPLVAEVGARLGS</sequence>
<dbReference type="AlphaFoldDB" id="A0A4V2MXT5"/>
<proteinExistence type="predicted"/>
<dbReference type="Proteomes" id="UP000292702">
    <property type="component" value="Unassembled WGS sequence"/>
</dbReference>
<comment type="caution">
    <text evidence="1">The sequence shown here is derived from an EMBL/GenBank/DDBJ whole genome shotgun (WGS) entry which is preliminary data.</text>
</comment>
<evidence type="ECO:0000313" key="2">
    <source>
        <dbReference type="Proteomes" id="UP000292702"/>
    </source>
</evidence>
<dbReference type="EMBL" id="RWJN01000007">
    <property type="protein sequence ID" value="TCD71337.1"/>
    <property type="molecule type" value="Genomic_DNA"/>
</dbReference>
<name>A0A4V2MXT5_9APHY</name>
<keyword evidence="2" id="KW-1185">Reference proteome</keyword>
<reference evidence="1 2" key="1">
    <citation type="submission" date="2018-11" db="EMBL/GenBank/DDBJ databases">
        <title>Genome assembly of Steccherinum ochraceum LE-BIN_3174, the white-rot fungus of the Steccherinaceae family (The Residual Polyporoid clade, Polyporales, Basidiomycota).</title>
        <authorList>
            <person name="Fedorova T.V."/>
            <person name="Glazunova O.A."/>
            <person name="Landesman E.O."/>
            <person name="Moiseenko K.V."/>
            <person name="Psurtseva N.V."/>
            <person name="Savinova O.S."/>
            <person name="Shakhova N.V."/>
            <person name="Tyazhelova T.V."/>
            <person name="Vasina D.V."/>
        </authorList>
    </citation>
    <scope>NUCLEOTIDE SEQUENCE [LARGE SCALE GENOMIC DNA]</scope>
    <source>
        <strain evidence="1 2">LE-BIN_3174</strain>
    </source>
</reference>
<organism evidence="1 2">
    <name type="scientific">Steccherinum ochraceum</name>
    <dbReference type="NCBI Taxonomy" id="92696"/>
    <lineage>
        <taxon>Eukaryota</taxon>
        <taxon>Fungi</taxon>
        <taxon>Dikarya</taxon>
        <taxon>Basidiomycota</taxon>
        <taxon>Agaricomycotina</taxon>
        <taxon>Agaricomycetes</taxon>
        <taxon>Polyporales</taxon>
        <taxon>Steccherinaceae</taxon>
        <taxon>Steccherinum</taxon>
    </lineage>
</organism>
<protein>
    <submittedName>
        <fullName evidence="1">Uncharacterized protein</fullName>
    </submittedName>
</protein>
<gene>
    <name evidence="1" type="ORF">EIP91_011108</name>
</gene>
<accession>A0A4V2MXT5</accession>
<evidence type="ECO:0000313" key="1">
    <source>
        <dbReference type="EMBL" id="TCD71337.1"/>
    </source>
</evidence>